<dbReference type="EMBL" id="JBEUOH010000018">
    <property type="protein sequence ID" value="KAL0870315.1"/>
    <property type="molecule type" value="Genomic_DNA"/>
</dbReference>
<feature type="transmembrane region" description="Helical" evidence="3">
    <location>
        <begin position="95"/>
        <end position="117"/>
    </location>
</feature>
<sequence>MAEENEDKPFLSKNLNGNNTVLPNDIEEDINKINSLKSKSKEIVAHYEKTNGNSNSPPGERVKFTGLTASDYDSDSSEESESIVEQLPPVPDGGWGWVVVISAFLVSACADGLSFSYGLLQEEFARYFDTTQSQVSMIGSLFIATPLLAGPIMSALVDRYGCRVMTMIAGLLSTISFLLASVCNSIEMLCLTFGFMSGLAMGILYVTAVVSVAFWFDKKRNLAVSLASSGIGFGTLIYSPMTHYFLQVYDWRNTIVLLAGTLLNMCVCGALMRTPEWLEIKQKRERLLSRSRRSSSAGSLSSRSLGGESLFLTGDELKSLLKSGKSPEYILATLATSIAEAEELENTTQMNAEQKLARMHSAIHLPTFIQQNERVPPEVIGKLMKNHRLYNVILQNYPDILTRRHSEINLHVETPPADAVPEPAKLPLQVKIKKPKDATDSDVNKSSDKLKESDNEHKKTKDASKTTGNDTSQTPKAKEHSPKKDSLRPQPSWLVKQIATDHHYFKDMPLYRNTIMYRGTMMNIPRYRLKASSLPDIYRNSMWSIESESDDEMRWYHRMFEVLKKSFNFEMFTEFHFFMFNLSELILSVWFIVPYFFLKSYMTSQNMEGGEVMISIIGIASAIGIVVLGWSGDQPWMNIMNTFSFFLILCGASVAAYPFFIHNFWLLSINSAVFGFSFASSYSYSPAILMKLIPIEHFTVAYGLILLAQGIGHLVGPPLGGLLYDLTGSWELTFYVGGLWVAVSGLCLVVIACTNNRRVFGRKPLLNDAVSATPSEV</sequence>
<feature type="transmembrane region" description="Helical" evidence="3">
    <location>
        <begin position="222"/>
        <end position="241"/>
    </location>
</feature>
<feature type="transmembrane region" description="Helical" evidence="3">
    <location>
        <begin position="666"/>
        <end position="685"/>
    </location>
</feature>
<keyword evidence="3" id="KW-1133">Transmembrane helix</keyword>
<dbReference type="EMBL" id="JBEDNZ010000018">
    <property type="protein sequence ID" value="KAL0820866.1"/>
    <property type="molecule type" value="Genomic_DNA"/>
</dbReference>
<comment type="caution">
    <text evidence="5">The sequence shown here is derived from an EMBL/GenBank/DDBJ whole genome shotgun (WGS) entry which is preliminary data.</text>
</comment>
<feature type="transmembrane region" description="Helical" evidence="3">
    <location>
        <begin position="194"/>
        <end position="215"/>
    </location>
</feature>
<dbReference type="SUPFAM" id="SSF103473">
    <property type="entry name" value="MFS general substrate transporter"/>
    <property type="match status" value="1"/>
</dbReference>
<reference evidence="7 8" key="1">
    <citation type="submission" date="2024-06" db="EMBL/GenBank/DDBJ databases">
        <title>A chromosome-level genome assembly of beet webworm, Loxostege sticticalis.</title>
        <authorList>
            <person name="Zhang Y."/>
        </authorList>
    </citation>
    <scope>NUCLEOTIDE SEQUENCE [LARGE SCALE GENOMIC DNA]</scope>
    <source>
        <strain evidence="6">AQ026</strain>
        <strain evidence="5">AQ028</strain>
        <tissue evidence="5">Male pupae</tissue>
        <tissue evidence="6">Whole body</tissue>
    </source>
</reference>
<dbReference type="InterPro" id="IPR020846">
    <property type="entry name" value="MFS_dom"/>
</dbReference>
<feature type="transmembrane region" description="Helical" evidence="3">
    <location>
        <begin position="253"/>
        <end position="272"/>
    </location>
</feature>
<dbReference type="CDD" id="cd17352">
    <property type="entry name" value="MFS_MCT_SLC16"/>
    <property type="match status" value="1"/>
</dbReference>
<feature type="transmembrane region" description="Helical" evidence="3">
    <location>
        <begin position="137"/>
        <end position="157"/>
    </location>
</feature>
<dbReference type="PANTHER" id="PTHR11360">
    <property type="entry name" value="MONOCARBOXYLATE TRANSPORTER"/>
    <property type="match status" value="1"/>
</dbReference>
<comment type="subcellular location">
    <subcellularLocation>
        <location evidence="1">Membrane</location>
        <topology evidence="1">Multi-pass membrane protein</topology>
    </subcellularLocation>
</comment>
<dbReference type="GO" id="GO:0016020">
    <property type="term" value="C:membrane"/>
    <property type="evidence" value="ECO:0007669"/>
    <property type="project" value="UniProtKB-SubCell"/>
</dbReference>
<dbReference type="InterPro" id="IPR011701">
    <property type="entry name" value="MFS"/>
</dbReference>
<feature type="compositionally biased region" description="Polar residues" evidence="2">
    <location>
        <begin position="13"/>
        <end position="22"/>
    </location>
</feature>
<feature type="transmembrane region" description="Helical" evidence="3">
    <location>
        <begin position="164"/>
        <end position="182"/>
    </location>
</feature>
<organism evidence="5 8">
    <name type="scientific">Loxostege sticticalis</name>
    <name type="common">Beet webworm moth</name>
    <dbReference type="NCBI Taxonomy" id="481309"/>
    <lineage>
        <taxon>Eukaryota</taxon>
        <taxon>Metazoa</taxon>
        <taxon>Ecdysozoa</taxon>
        <taxon>Arthropoda</taxon>
        <taxon>Hexapoda</taxon>
        <taxon>Insecta</taxon>
        <taxon>Pterygota</taxon>
        <taxon>Neoptera</taxon>
        <taxon>Endopterygota</taxon>
        <taxon>Lepidoptera</taxon>
        <taxon>Glossata</taxon>
        <taxon>Ditrysia</taxon>
        <taxon>Pyraloidea</taxon>
        <taxon>Crambidae</taxon>
        <taxon>Pyraustinae</taxon>
        <taxon>Loxostege</taxon>
    </lineage>
</organism>
<evidence type="ECO:0000259" key="4">
    <source>
        <dbReference type="PROSITE" id="PS50850"/>
    </source>
</evidence>
<feature type="transmembrane region" description="Helical" evidence="3">
    <location>
        <begin position="692"/>
        <end position="712"/>
    </location>
</feature>
<evidence type="ECO:0000313" key="8">
    <source>
        <dbReference type="Proteomes" id="UP001549921"/>
    </source>
</evidence>
<dbReference type="EMBL" id="JBEDNZ010000018">
    <property type="protein sequence ID" value="KAL0820865.1"/>
    <property type="molecule type" value="Genomic_DNA"/>
</dbReference>
<dbReference type="PANTHER" id="PTHR11360:SF111">
    <property type="entry name" value="CHASKI, ISOFORM A"/>
    <property type="match status" value="1"/>
</dbReference>
<feature type="compositionally biased region" description="Basic and acidic residues" evidence="2">
    <location>
        <begin position="435"/>
        <end position="464"/>
    </location>
</feature>
<dbReference type="Pfam" id="PF07690">
    <property type="entry name" value="MFS_1"/>
    <property type="match status" value="2"/>
</dbReference>
<dbReference type="AlphaFoldDB" id="A0ABD0SMN5"/>
<feature type="transmembrane region" description="Helical" evidence="3">
    <location>
        <begin position="612"/>
        <end position="630"/>
    </location>
</feature>
<feature type="region of interest" description="Disordered" evidence="2">
    <location>
        <begin position="47"/>
        <end position="82"/>
    </location>
</feature>
<gene>
    <name evidence="6" type="ORF">ABMA27_005334</name>
    <name evidence="5" type="ORF">ABMA28_005533</name>
</gene>
<feature type="region of interest" description="Disordered" evidence="2">
    <location>
        <begin position="1"/>
        <end position="23"/>
    </location>
</feature>
<dbReference type="EMBL" id="JBEUOH010000018">
    <property type="protein sequence ID" value="KAL0870314.1"/>
    <property type="molecule type" value="Genomic_DNA"/>
</dbReference>
<feature type="transmembrane region" description="Helical" evidence="3">
    <location>
        <begin position="642"/>
        <end position="660"/>
    </location>
</feature>
<keyword evidence="3" id="KW-0472">Membrane</keyword>
<name>A0ABD0SMN5_LOXSC</name>
<feature type="domain" description="Major facilitator superfamily (MFS) profile" evidence="4">
    <location>
        <begin position="569"/>
        <end position="777"/>
    </location>
</feature>
<evidence type="ECO:0000313" key="6">
    <source>
        <dbReference type="EMBL" id="KAL0870312.1"/>
    </source>
</evidence>
<keyword evidence="3" id="KW-0812">Transmembrane</keyword>
<accession>A0ABD0SMN5</accession>
<feature type="region of interest" description="Disordered" evidence="2">
    <location>
        <begin position="429"/>
        <end position="491"/>
    </location>
</feature>
<dbReference type="EMBL" id="JBEUOH010000018">
    <property type="protein sequence ID" value="KAL0870313.1"/>
    <property type="molecule type" value="Genomic_DNA"/>
</dbReference>
<evidence type="ECO:0000256" key="3">
    <source>
        <dbReference type="SAM" id="Phobius"/>
    </source>
</evidence>
<evidence type="ECO:0000313" key="7">
    <source>
        <dbReference type="Proteomes" id="UP001549920"/>
    </source>
</evidence>
<feature type="compositionally biased region" description="Polar residues" evidence="2">
    <location>
        <begin position="465"/>
        <end position="475"/>
    </location>
</feature>
<feature type="transmembrane region" description="Helical" evidence="3">
    <location>
        <begin position="732"/>
        <end position="753"/>
    </location>
</feature>
<dbReference type="EMBL" id="JBEUOH010000018">
    <property type="protein sequence ID" value="KAL0870312.1"/>
    <property type="molecule type" value="Genomic_DNA"/>
</dbReference>
<keyword evidence="7" id="KW-1185">Reference proteome</keyword>
<dbReference type="InterPro" id="IPR050327">
    <property type="entry name" value="Proton-linked_MCT"/>
</dbReference>
<dbReference type="Proteomes" id="UP001549920">
    <property type="component" value="Unassembled WGS sequence"/>
</dbReference>
<dbReference type="Gene3D" id="1.20.1250.20">
    <property type="entry name" value="MFS general substrate transporter like domains"/>
    <property type="match status" value="2"/>
</dbReference>
<proteinExistence type="predicted"/>
<evidence type="ECO:0000256" key="2">
    <source>
        <dbReference type="SAM" id="MobiDB-lite"/>
    </source>
</evidence>
<feature type="compositionally biased region" description="Basic and acidic residues" evidence="2">
    <location>
        <begin position="476"/>
        <end position="487"/>
    </location>
</feature>
<dbReference type="InterPro" id="IPR036259">
    <property type="entry name" value="MFS_trans_sf"/>
</dbReference>
<protein>
    <recommendedName>
        <fullName evidence="4">Major facilitator superfamily (MFS) profile domain-containing protein</fullName>
    </recommendedName>
</protein>
<feature type="compositionally biased region" description="Acidic residues" evidence="2">
    <location>
        <begin position="72"/>
        <end position="82"/>
    </location>
</feature>
<dbReference type="PROSITE" id="PS50850">
    <property type="entry name" value="MFS"/>
    <property type="match status" value="1"/>
</dbReference>
<dbReference type="Proteomes" id="UP001549921">
    <property type="component" value="Unassembled WGS sequence"/>
</dbReference>
<feature type="transmembrane region" description="Helical" evidence="3">
    <location>
        <begin position="575"/>
        <end position="597"/>
    </location>
</feature>
<evidence type="ECO:0000256" key="1">
    <source>
        <dbReference type="ARBA" id="ARBA00004141"/>
    </source>
</evidence>
<evidence type="ECO:0000313" key="5">
    <source>
        <dbReference type="EMBL" id="KAL0820866.1"/>
    </source>
</evidence>